<dbReference type="GO" id="GO:0004633">
    <property type="term" value="F:phosphopantothenoylcysteine decarboxylase activity"/>
    <property type="evidence" value="ECO:0007669"/>
    <property type="project" value="UniProtKB-UniRule"/>
</dbReference>
<feature type="domain" description="DNA/pantothenate metabolism flavoprotein C-terminal" evidence="6">
    <location>
        <begin position="202"/>
        <end position="412"/>
    </location>
</feature>
<feature type="binding site" evidence="3">
    <location>
        <position position="359"/>
    </location>
    <ligand>
        <name>CTP</name>
        <dbReference type="ChEBI" id="CHEBI:37563"/>
    </ligand>
</feature>
<comment type="function">
    <text evidence="4">Catalyzes two steps in the biosynthesis of coenzyme A. In the first step cysteine is conjugated to 4'-phosphopantothenate to form 4-phosphopantothenoylcysteine, in the latter compound is decarboxylated to form 4'-phosphopantotheine.</text>
</comment>
<evidence type="ECO:0000256" key="4">
    <source>
        <dbReference type="RuleBase" id="RU364078"/>
    </source>
</evidence>
<dbReference type="RefSeq" id="WP_182483916.1">
    <property type="nucleotide sequence ID" value="NZ_JACGWU010000001.1"/>
</dbReference>
<comment type="catalytic activity">
    <reaction evidence="3 4">
        <text>N-[(R)-4-phosphopantothenoyl]-L-cysteine + H(+) = (R)-4'-phosphopantetheine + CO2</text>
        <dbReference type="Rhea" id="RHEA:16793"/>
        <dbReference type="ChEBI" id="CHEBI:15378"/>
        <dbReference type="ChEBI" id="CHEBI:16526"/>
        <dbReference type="ChEBI" id="CHEBI:59458"/>
        <dbReference type="ChEBI" id="CHEBI:61723"/>
        <dbReference type="EC" id="4.1.1.36"/>
    </reaction>
</comment>
<gene>
    <name evidence="3" type="primary">coaBC</name>
    <name evidence="7" type="ORF">FB555_000583</name>
</gene>
<feature type="binding site" evidence="3">
    <location>
        <position position="294"/>
    </location>
    <ligand>
        <name>CTP</name>
        <dbReference type="ChEBI" id="CHEBI:37563"/>
    </ligand>
</feature>
<name>A0A7W3PNJ1_9MICO</name>
<keyword evidence="1 3" id="KW-0210">Decarboxylase</keyword>
<evidence type="ECO:0000313" key="8">
    <source>
        <dbReference type="Proteomes" id="UP000524237"/>
    </source>
</evidence>
<feature type="binding site" evidence="3">
    <location>
        <position position="304"/>
    </location>
    <ligand>
        <name>CTP</name>
        <dbReference type="ChEBI" id="CHEBI:37563"/>
    </ligand>
</feature>
<feature type="binding site" evidence="3">
    <location>
        <position position="341"/>
    </location>
    <ligand>
        <name>CTP</name>
        <dbReference type="ChEBI" id="CHEBI:37563"/>
    </ligand>
</feature>
<dbReference type="Proteomes" id="UP000524237">
    <property type="component" value="Unassembled WGS sequence"/>
</dbReference>
<keyword evidence="3 4" id="KW-0436">Ligase</keyword>
<comment type="similarity">
    <text evidence="3 4">In the C-terminal section; belongs to the PPC synthetase family.</text>
</comment>
<comment type="cofactor">
    <cofactor evidence="3">
        <name>FMN</name>
        <dbReference type="ChEBI" id="CHEBI:58210"/>
    </cofactor>
    <text evidence="3">Binds 1 FMN per subunit.</text>
</comment>
<feature type="binding site" evidence="3">
    <location>
        <begin position="322"/>
        <end position="325"/>
    </location>
    <ligand>
        <name>CTP</name>
        <dbReference type="ChEBI" id="CHEBI:37563"/>
    </ligand>
</feature>
<keyword evidence="3 4" id="KW-0288">FMN</keyword>
<keyword evidence="3" id="KW-0479">Metal-binding</keyword>
<protein>
    <recommendedName>
        <fullName evidence="3">Coenzyme A biosynthesis bifunctional protein CoaBC</fullName>
    </recommendedName>
    <alternativeName>
        <fullName evidence="3">DNA/pantothenate metabolism flavoprotein</fullName>
    </alternativeName>
    <alternativeName>
        <fullName evidence="3">Phosphopantothenoylcysteine synthetase/decarboxylase</fullName>
        <shortName evidence="3">PPCS-PPCDC</shortName>
    </alternativeName>
    <domain>
        <recommendedName>
            <fullName evidence="3">Phosphopantothenoylcysteine decarboxylase</fullName>
            <shortName evidence="3">PPC decarboxylase</shortName>
            <shortName evidence="3">PPC-DC</shortName>
            <ecNumber evidence="3">4.1.1.36</ecNumber>
        </recommendedName>
        <alternativeName>
            <fullName evidence="3">CoaC</fullName>
        </alternativeName>
    </domain>
    <domain>
        <recommendedName>
            <fullName evidence="3">Phosphopantothenate--cysteine ligase</fullName>
            <ecNumber evidence="3">6.3.2.5</ecNumber>
        </recommendedName>
        <alternativeName>
            <fullName evidence="3">CoaB</fullName>
        </alternativeName>
        <alternativeName>
            <fullName evidence="3">Phosphopantothenoylcysteine synthetase</fullName>
            <shortName evidence="3">PPC synthetase</shortName>
            <shortName evidence="3">PPC-S</shortName>
        </alternativeName>
    </domain>
</protein>
<dbReference type="EMBL" id="JACGWU010000001">
    <property type="protein sequence ID" value="MBA8828512.1"/>
    <property type="molecule type" value="Genomic_DNA"/>
</dbReference>
<dbReference type="GO" id="GO:0071513">
    <property type="term" value="C:phosphopantothenoylcysteine decarboxylase complex"/>
    <property type="evidence" value="ECO:0007669"/>
    <property type="project" value="TreeGrafter"/>
</dbReference>
<accession>A0A7W3PNJ1</accession>
<feature type="region of interest" description="Phosphopantothenate--cysteine ligase" evidence="3">
    <location>
        <begin position="206"/>
        <end position="415"/>
    </location>
</feature>
<dbReference type="InterPro" id="IPR035929">
    <property type="entry name" value="CoaB-like_sf"/>
</dbReference>
<dbReference type="UniPathway" id="UPA00241">
    <property type="reaction ID" value="UER00353"/>
</dbReference>
<dbReference type="GO" id="GO:0046872">
    <property type="term" value="F:metal ion binding"/>
    <property type="evidence" value="ECO:0007669"/>
    <property type="project" value="UniProtKB-KW"/>
</dbReference>
<comment type="pathway">
    <text evidence="3 4">Cofactor biosynthesis; coenzyme A biosynthesis; CoA from (R)-pantothenate: step 3/5.</text>
</comment>
<comment type="similarity">
    <text evidence="3 4">In the N-terminal section; belongs to the HFCD (homo-oligomeric flavin containing Cys decarboxylase) superfamily.</text>
</comment>
<dbReference type="InterPro" id="IPR007085">
    <property type="entry name" value="DNA/pantothenate-metab_flavo_C"/>
</dbReference>
<organism evidence="7 8">
    <name type="scientific">Alpinimonas psychrophila</name>
    <dbReference type="NCBI Taxonomy" id="748908"/>
    <lineage>
        <taxon>Bacteria</taxon>
        <taxon>Bacillati</taxon>
        <taxon>Actinomycetota</taxon>
        <taxon>Actinomycetes</taxon>
        <taxon>Micrococcales</taxon>
        <taxon>Microbacteriaceae</taxon>
        <taxon>Alpinimonas</taxon>
    </lineage>
</organism>
<feature type="region of interest" description="Phosphopantothenoylcysteine decarboxylase" evidence="3">
    <location>
        <begin position="1"/>
        <end position="205"/>
    </location>
</feature>
<comment type="catalytic activity">
    <reaction evidence="3 4">
        <text>(R)-4'-phosphopantothenate + L-cysteine + CTP = N-[(R)-4-phosphopantothenoyl]-L-cysteine + CMP + diphosphate + H(+)</text>
        <dbReference type="Rhea" id="RHEA:19397"/>
        <dbReference type="ChEBI" id="CHEBI:10986"/>
        <dbReference type="ChEBI" id="CHEBI:15378"/>
        <dbReference type="ChEBI" id="CHEBI:33019"/>
        <dbReference type="ChEBI" id="CHEBI:35235"/>
        <dbReference type="ChEBI" id="CHEBI:37563"/>
        <dbReference type="ChEBI" id="CHEBI:59458"/>
        <dbReference type="ChEBI" id="CHEBI:60377"/>
        <dbReference type="EC" id="6.3.2.5"/>
    </reaction>
</comment>
<dbReference type="PANTHER" id="PTHR14359">
    <property type="entry name" value="HOMO-OLIGOMERIC FLAVIN CONTAINING CYS DECARBOXYLASE FAMILY"/>
    <property type="match status" value="1"/>
</dbReference>
<dbReference type="GO" id="GO:0010181">
    <property type="term" value="F:FMN binding"/>
    <property type="evidence" value="ECO:0007669"/>
    <property type="project" value="UniProtKB-UniRule"/>
</dbReference>
<comment type="function">
    <text evidence="3">Catalyzes two sequential steps in the biosynthesis of coenzyme A. In the first step cysteine is conjugated to 4'-phosphopantothenate to form 4-phosphopantothenoylcysteine. In the second step the latter compound is decarboxylated to form 4'-phosphopantotheine.</text>
</comment>
<evidence type="ECO:0000259" key="5">
    <source>
        <dbReference type="Pfam" id="PF02441"/>
    </source>
</evidence>
<feature type="binding site" evidence="3">
    <location>
        <position position="363"/>
    </location>
    <ligand>
        <name>CTP</name>
        <dbReference type="ChEBI" id="CHEBI:37563"/>
    </ligand>
</feature>
<dbReference type="AlphaFoldDB" id="A0A7W3PNJ1"/>
<comment type="cofactor">
    <cofactor evidence="3">
        <name>Mg(2+)</name>
        <dbReference type="ChEBI" id="CHEBI:18420"/>
    </cofactor>
</comment>
<dbReference type="SUPFAM" id="SSF102645">
    <property type="entry name" value="CoaB-like"/>
    <property type="match status" value="1"/>
</dbReference>
<feature type="domain" description="Flavoprotein" evidence="5">
    <location>
        <begin position="10"/>
        <end position="176"/>
    </location>
</feature>
<dbReference type="Gene3D" id="3.40.50.1950">
    <property type="entry name" value="Flavin prenyltransferase-like"/>
    <property type="match status" value="1"/>
</dbReference>
<dbReference type="Gene3D" id="3.40.50.10300">
    <property type="entry name" value="CoaB-like"/>
    <property type="match status" value="1"/>
</dbReference>
<reference evidence="7 8" key="1">
    <citation type="submission" date="2020-07" db="EMBL/GenBank/DDBJ databases">
        <title>Sequencing the genomes of 1000 actinobacteria strains.</title>
        <authorList>
            <person name="Klenk H.-P."/>
        </authorList>
    </citation>
    <scope>NUCLEOTIDE SEQUENCE [LARGE SCALE GENOMIC DNA]</scope>
    <source>
        <strain evidence="7 8">DSM 23737</strain>
    </source>
</reference>
<dbReference type="GO" id="GO:0004632">
    <property type="term" value="F:phosphopantothenate--cysteine ligase activity"/>
    <property type="evidence" value="ECO:0007669"/>
    <property type="project" value="UniProtKB-UniRule"/>
</dbReference>
<dbReference type="NCBIfam" id="TIGR00521">
    <property type="entry name" value="coaBC_dfp"/>
    <property type="match status" value="1"/>
</dbReference>
<sequence length="415" mass="43368">MTAPAARRLRIVVGVTGGIAAYKAVSVIRAFVLDGHHVDVVATAGALEFIGRPTLEAISRNPVHTELYDGVAEVRHVALGQSADVIVVAPTTANTLAGIAAGLAPDLLGNTILARRCPLVLAPAMHTEMWLNPATQANIDLLTSRGIVIIGPASGALTGTDSGAGRMSEPEEIVAAAYRASGWLDARVTEKDTLILGVKDLLGKRVLITGGGTREPIDPVRFIGNRSTGRQSVALATAALERGADVTFIGANLEVQVPVGARFIAVSSSAELQGALEREAESHDIVIMAAAIADYRPAIVSDSKLKKNALGERSTLELVQNPDLLAALAANARPDQFIIGFAAETSDDKESLLALGREKLARKGCDALVVNGVGWDTGFGTEVNDVIILARGGDILVEVSGEKRAIAERILDITR</sequence>
<comment type="pathway">
    <text evidence="3 4">Cofactor biosynthesis; coenzyme A biosynthesis; CoA from (R)-pantothenate: step 2/5.</text>
</comment>
<dbReference type="PANTHER" id="PTHR14359:SF6">
    <property type="entry name" value="PHOSPHOPANTOTHENOYLCYSTEINE DECARBOXYLASE"/>
    <property type="match status" value="1"/>
</dbReference>
<dbReference type="SUPFAM" id="SSF52507">
    <property type="entry name" value="Homo-oligomeric flavin-containing Cys decarboxylases, HFCD"/>
    <property type="match status" value="1"/>
</dbReference>
<dbReference type="InterPro" id="IPR036551">
    <property type="entry name" value="Flavin_trans-like"/>
</dbReference>
<dbReference type="EC" id="4.1.1.36" evidence="3"/>
<dbReference type="HAMAP" id="MF_02225">
    <property type="entry name" value="CoaBC"/>
    <property type="match status" value="1"/>
</dbReference>
<dbReference type="Pfam" id="PF02441">
    <property type="entry name" value="Flavoprotein"/>
    <property type="match status" value="1"/>
</dbReference>
<dbReference type="GO" id="GO:0015941">
    <property type="term" value="P:pantothenate catabolic process"/>
    <property type="evidence" value="ECO:0007669"/>
    <property type="project" value="InterPro"/>
</dbReference>
<evidence type="ECO:0000256" key="1">
    <source>
        <dbReference type="ARBA" id="ARBA00022793"/>
    </source>
</evidence>
<comment type="caution">
    <text evidence="7">The sequence shown here is derived from an EMBL/GenBank/DDBJ whole genome shotgun (WGS) entry which is preliminary data.</text>
</comment>
<keyword evidence="8" id="KW-1185">Reference proteome</keyword>
<evidence type="ECO:0000256" key="3">
    <source>
        <dbReference type="HAMAP-Rule" id="MF_02225"/>
    </source>
</evidence>
<dbReference type="GO" id="GO:0015937">
    <property type="term" value="P:coenzyme A biosynthetic process"/>
    <property type="evidence" value="ECO:0007669"/>
    <property type="project" value="UniProtKB-UniRule"/>
</dbReference>
<keyword evidence="2 3" id="KW-0456">Lyase</keyword>
<keyword evidence="3" id="KW-0460">Magnesium</keyword>
<dbReference type="InterPro" id="IPR005252">
    <property type="entry name" value="CoaBC"/>
</dbReference>
<proteinExistence type="inferred from homology"/>
<comment type="caution">
    <text evidence="3">Lacks conserved residue(s) required for the propagation of feature annotation.</text>
</comment>
<dbReference type="EC" id="6.3.2.5" evidence="3"/>
<dbReference type="Pfam" id="PF04127">
    <property type="entry name" value="DFP"/>
    <property type="match status" value="1"/>
</dbReference>
<evidence type="ECO:0000259" key="6">
    <source>
        <dbReference type="Pfam" id="PF04127"/>
    </source>
</evidence>
<dbReference type="InterPro" id="IPR003382">
    <property type="entry name" value="Flavoprotein"/>
</dbReference>
<keyword evidence="3 4" id="KW-0285">Flavoprotein</keyword>
<keyword evidence="3" id="KW-0511">Multifunctional enzyme</keyword>
<evidence type="ECO:0000256" key="2">
    <source>
        <dbReference type="ARBA" id="ARBA00023239"/>
    </source>
</evidence>
<evidence type="ECO:0000313" key="7">
    <source>
        <dbReference type="EMBL" id="MBA8828512.1"/>
    </source>
</evidence>